<dbReference type="InterPro" id="IPR000620">
    <property type="entry name" value="EamA_dom"/>
</dbReference>
<feature type="transmembrane region" description="Helical" evidence="6">
    <location>
        <begin position="205"/>
        <end position="227"/>
    </location>
</feature>
<evidence type="ECO:0000256" key="5">
    <source>
        <dbReference type="ARBA" id="ARBA00023136"/>
    </source>
</evidence>
<organism evidence="8 9">
    <name type="scientific">Roseicyclus persicicus</name>
    <dbReference type="NCBI Taxonomy" id="2650661"/>
    <lineage>
        <taxon>Bacteria</taxon>
        <taxon>Pseudomonadati</taxon>
        <taxon>Pseudomonadota</taxon>
        <taxon>Alphaproteobacteria</taxon>
        <taxon>Rhodobacterales</taxon>
        <taxon>Roseobacteraceae</taxon>
        <taxon>Roseicyclus</taxon>
    </lineage>
</organism>
<dbReference type="Pfam" id="PF00892">
    <property type="entry name" value="EamA"/>
    <property type="match status" value="2"/>
</dbReference>
<evidence type="ECO:0000259" key="7">
    <source>
        <dbReference type="Pfam" id="PF00892"/>
    </source>
</evidence>
<evidence type="ECO:0000256" key="3">
    <source>
        <dbReference type="ARBA" id="ARBA00022692"/>
    </source>
</evidence>
<reference evidence="8 9" key="1">
    <citation type="submission" date="2020-04" db="EMBL/GenBank/DDBJ databases">
        <authorList>
            <person name="Yoon J."/>
        </authorList>
    </citation>
    <scope>NUCLEOTIDE SEQUENCE [LARGE SCALE GENOMIC DNA]</scope>
    <source>
        <strain evidence="8 9">KMU-115</strain>
    </source>
</reference>
<dbReference type="GO" id="GO:0016020">
    <property type="term" value="C:membrane"/>
    <property type="evidence" value="ECO:0007669"/>
    <property type="project" value="UniProtKB-SubCell"/>
</dbReference>
<comment type="caution">
    <text evidence="8">The sequence shown here is derived from an EMBL/GenBank/DDBJ whole genome shotgun (WGS) entry which is preliminary data.</text>
</comment>
<feature type="transmembrane region" description="Helical" evidence="6">
    <location>
        <begin position="37"/>
        <end position="54"/>
    </location>
</feature>
<dbReference type="Proteomes" id="UP000526408">
    <property type="component" value="Unassembled WGS sequence"/>
</dbReference>
<evidence type="ECO:0000256" key="1">
    <source>
        <dbReference type="ARBA" id="ARBA00004141"/>
    </source>
</evidence>
<gene>
    <name evidence="8" type="ORF">HCU73_14590</name>
</gene>
<dbReference type="EMBL" id="JAAZQQ010000005">
    <property type="protein sequence ID" value="NKX45821.1"/>
    <property type="molecule type" value="Genomic_DNA"/>
</dbReference>
<comment type="subcellular location">
    <subcellularLocation>
        <location evidence="1">Membrane</location>
        <topology evidence="1">Multi-pass membrane protein</topology>
    </subcellularLocation>
</comment>
<evidence type="ECO:0000256" key="6">
    <source>
        <dbReference type="SAM" id="Phobius"/>
    </source>
</evidence>
<protein>
    <submittedName>
        <fullName evidence="8">DMT family transporter</fullName>
    </submittedName>
</protein>
<feature type="transmembrane region" description="Helical" evidence="6">
    <location>
        <begin position="176"/>
        <end position="199"/>
    </location>
</feature>
<dbReference type="RefSeq" id="WP_168624201.1">
    <property type="nucleotide sequence ID" value="NZ_JAAZQQ010000005.1"/>
</dbReference>
<name>A0A7X6H2T8_9RHOB</name>
<evidence type="ECO:0000256" key="2">
    <source>
        <dbReference type="ARBA" id="ARBA00009853"/>
    </source>
</evidence>
<dbReference type="SUPFAM" id="SSF103481">
    <property type="entry name" value="Multidrug resistance efflux transporter EmrE"/>
    <property type="match status" value="2"/>
</dbReference>
<proteinExistence type="inferred from homology"/>
<evidence type="ECO:0000313" key="9">
    <source>
        <dbReference type="Proteomes" id="UP000526408"/>
    </source>
</evidence>
<feature type="domain" description="EamA" evidence="7">
    <location>
        <begin position="148"/>
        <end position="272"/>
    </location>
</feature>
<accession>A0A7X6H2T8</accession>
<evidence type="ECO:0000313" key="8">
    <source>
        <dbReference type="EMBL" id="NKX45821.1"/>
    </source>
</evidence>
<evidence type="ECO:0000256" key="4">
    <source>
        <dbReference type="ARBA" id="ARBA00022989"/>
    </source>
</evidence>
<dbReference type="PANTHER" id="PTHR22911:SF6">
    <property type="entry name" value="SOLUTE CARRIER FAMILY 35 MEMBER G1"/>
    <property type="match status" value="1"/>
</dbReference>
<feature type="transmembrane region" description="Helical" evidence="6">
    <location>
        <begin position="261"/>
        <end position="279"/>
    </location>
</feature>
<keyword evidence="3 6" id="KW-0812">Transmembrane</keyword>
<dbReference type="AlphaFoldDB" id="A0A7X6H2T8"/>
<keyword evidence="5 6" id="KW-0472">Membrane</keyword>
<keyword evidence="9" id="KW-1185">Reference proteome</keyword>
<comment type="similarity">
    <text evidence="2">Belongs to the drug/metabolite transporter (DMT) superfamily. 10 TMS drug/metabolite exporter (DME) (TC 2.A.7.3) family.</text>
</comment>
<feature type="domain" description="EamA" evidence="7">
    <location>
        <begin position="5"/>
        <end position="137"/>
    </location>
</feature>
<dbReference type="Gene3D" id="1.10.3730.20">
    <property type="match status" value="1"/>
</dbReference>
<keyword evidence="4 6" id="KW-1133">Transmembrane helix</keyword>
<dbReference type="PANTHER" id="PTHR22911">
    <property type="entry name" value="ACYL-MALONYL CONDENSING ENZYME-RELATED"/>
    <property type="match status" value="1"/>
</dbReference>
<sequence>MDNIKGMAWMTLAMLAFALTDMVLVFATRALPLGQVLFLFGTGGAALFALWAGLQGHRWWSPVLLMRPVMIRNGAEVLATVSFVTALSLIPLSTLSAVIQANPLLVTLGAALFLGEKVGWRRWTAIGVGLAGVLLIIRPGAAAFDPNLLFAVAAAIGLSLRDLATRPVPKTVPTTLLASYSFAAVGLAGLILIPFAGGWQVPDAAMVGIILGGILLGMVAYFAITAAMRVGEIAVVTPFRYTRLVFAFAIAVAVFDETIDALTLAGVGVVVATGLYSFWREAQARRRAA</sequence>
<feature type="transmembrane region" description="Helical" evidence="6">
    <location>
        <begin position="147"/>
        <end position="164"/>
    </location>
</feature>
<dbReference type="InterPro" id="IPR037185">
    <property type="entry name" value="EmrE-like"/>
</dbReference>
<feature type="transmembrane region" description="Helical" evidence="6">
    <location>
        <begin position="75"/>
        <end position="92"/>
    </location>
</feature>
<feature type="transmembrane region" description="Helical" evidence="6">
    <location>
        <begin position="239"/>
        <end position="255"/>
    </location>
</feature>
<feature type="transmembrane region" description="Helical" evidence="6">
    <location>
        <begin position="122"/>
        <end position="141"/>
    </location>
</feature>